<protein>
    <submittedName>
        <fullName evidence="1">Uncharacterized protein</fullName>
    </submittedName>
</protein>
<sequence>MSSPEQPPYLRIIMLGDDVATQALNYRFETINRIDQPLNSPTGDVLRSIQIGTEGLATEMVIELWNRGGFDMPNILNYYCSQGEAFLVVFNLCRRKSVNAITKYTSAIEQAGRGQCPIALVGVCKPNQIAVVMEQEAMELAAQMGLPIFFVRRRSFEQVMAPFVHLSRRRLRQTI</sequence>
<dbReference type="GeneID" id="30015869"/>
<comment type="caution">
    <text evidence="1">The sequence shown here is derived from an EMBL/GenBank/DDBJ whole genome shotgun (WGS) entry which is preliminary data.</text>
</comment>
<evidence type="ECO:0000313" key="1">
    <source>
        <dbReference type="EMBL" id="OAP54166.1"/>
    </source>
</evidence>
<dbReference type="EMBL" id="LVYI01000015">
    <property type="protein sequence ID" value="OAP54166.1"/>
    <property type="molecule type" value="Genomic_DNA"/>
</dbReference>
<dbReference type="PROSITE" id="PS51419">
    <property type="entry name" value="RAB"/>
    <property type="match status" value="1"/>
</dbReference>
<dbReference type="SUPFAM" id="SSF52540">
    <property type="entry name" value="P-loop containing nucleoside triphosphate hydrolases"/>
    <property type="match status" value="1"/>
</dbReference>
<reference evidence="1 2" key="1">
    <citation type="submission" date="2016-04" db="EMBL/GenBank/DDBJ databases">
        <title>Draft genome of Fonsecaea erecta CBS 125763.</title>
        <authorList>
            <person name="Weiss V.A."/>
            <person name="Vicente V.A."/>
            <person name="Raittz R.T."/>
            <person name="Moreno L.F."/>
            <person name="De Souza E.M."/>
            <person name="Pedrosa F.O."/>
            <person name="Steffens M.B."/>
            <person name="Faoro H."/>
            <person name="Tadra-Sfeir M.Z."/>
            <person name="Najafzadeh M.J."/>
            <person name="Felipe M.S."/>
            <person name="Teixeira M."/>
            <person name="Sun J."/>
            <person name="Xi L."/>
            <person name="Gomes R."/>
            <person name="De Azevedo C.M."/>
            <person name="Salgado C.G."/>
            <person name="Da Silva M.B."/>
            <person name="Nascimento M.F."/>
            <person name="Queiroz-Telles F."/>
            <person name="Attili D.S."/>
            <person name="Gorbushina A."/>
        </authorList>
    </citation>
    <scope>NUCLEOTIDE SEQUENCE [LARGE SCALE GENOMIC DNA]</scope>
    <source>
        <strain evidence="1 2">CBS 125763</strain>
    </source>
</reference>
<proteinExistence type="predicted"/>
<keyword evidence="2" id="KW-1185">Reference proteome</keyword>
<dbReference type="Proteomes" id="UP000078343">
    <property type="component" value="Unassembled WGS sequence"/>
</dbReference>
<dbReference type="InterPro" id="IPR001806">
    <property type="entry name" value="Small_GTPase"/>
</dbReference>
<organism evidence="1 2">
    <name type="scientific">Fonsecaea erecta</name>
    <dbReference type="NCBI Taxonomy" id="1367422"/>
    <lineage>
        <taxon>Eukaryota</taxon>
        <taxon>Fungi</taxon>
        <taxon>Dikarya</taxon>
        <taxon>Ascomycota</taxon>
        <taxon>Pezizomycotina</taxon>
        <taxon>Eurotiomycetes</taxon>
        <taxon>Chaetothyriomycetidae</taxon>
        <taxon>Chaetothyriales</taxon>
        <taxon>Herpotrichiellaceae</taxon>
        <taxon>Fonsecaea</taxon>
    </lineage>
</organism>
<dbReference type="InterPro" id="IPR027417">
    <property type="entry name" value="P-loop_NTPase"/>
</dbReference>
<dbReference type="AlphaFoldDB" id="A0A178Z3V6"/>
<name>A0A178Z3V6_9EURO</name>
<dbReference type="RefSeq" id="XP_018687533.1">
    <property type="nucleotide sequence ID" value="XM_018843206.1"/>
</dbReference>
<gene>
    <name evidence="1" type="ORF">AYL99_11701</name>
</gene>
<dbReference type="Gene3D" id="3.40.50.300">
    <property type="entry name" value="P-loop containing nucleotide triphosphate hydrolases"/>
    <property type="match status" value="1"/>
</dbReference>
<dbReference type="OrthoDB" id="4160023at2759"/>
<dbReference type="Pfam" id="PF00071">
    <property type="entry name" value="Ras"/>
    <property type="match status" value="1"/>
</dbReference>
<accession>A0A178Z3V6</accession>
<evidence type="ECO:0000313" key="2">
    <source>
        <dbReference type="Proteomes" id="UP000078343"/>
    </source>
</evidence>
<dbReference type="GO" id="GO:0003924">
    <property type="term" value="F:GTPase activity"/>
    <property type="evidence" value="ECO:0007669"/>
    <property type="project" value="InterPro"/>
</dbReference>
<dbReference type="STRING" id="1367422.A0A178Z3V6"/>
<dbReference type="GO" id="GO:0005525">
    <property type="term" value="F:GTP binding"/>
    <property type="evidence" value="ECO:0007669"/>
    <property type="project" value="InterPro"/>
</dbReference>